<dbReference type="EMBL" id="VFPO01000001">
    <property type="protein sequence ID" value="TQM68750.1"/>
    <property type="molecule type" value="Genomic_DNA"/>
</dbReference>
<evidence type="ECO:0000313" key="1">
    <source>
        <dbReference type="EMBL" id="TQM68750.1"/>
    </source>
</evidence>
<keyword evidence="2" id="KW-1185">Reference proteome</keyword>
<evidence type="ECO:0000313" key="2">
    <source>
        <dbReference type="Proteomes" id="UP000316706"/>
    </source>
</evidence>
<sequence>MSSYYQSFLRAPGEKERFIADIANAAGCDLKPGAATNGDYDFAGGSDTAKVQVELSHEFEDDYGIPFSQYPVIITVIDLERKADREEAYARSIFRKLAESGKYSMLLVHDLSDLIDRHDP</sequence>
<gene>
    <name evidence="1" type="ORF">FHX41_2413</name>
</gene>
<accession>A0A543IE08</accession>
<comment type="caution">
    <text evidence="1">The sequence shown here is derived from an EMBL/GenBank/DDBJ whole genome shotgun (WGS) entry which is preliminary data.</text>
</comment>
<dbReference type="RefSeq" id="WP_185759218.1">
    <property type="nucleotide sequence ID" value="NZ_VFPO01000001.1"/>
</dbReference>
<name>A0A543IE08_9ACTN</name>
<dbReference type="Proteomes" id="UP000316706">
    <property type="component" value="Unassembled WGS sequence"/>
</dbReference>
<protein>
    <submittedName>
        <fullName evidence="1">Uncharacterized protein</fullName>
    </submittedName>
</protein>
<proteinExistence type="predicted"/>
<dbReference type="AlphaFoldDB" id="A0A543IE08"/>
<reference evidence="1 2" key="1">
    <citation type="submission" date="2019-06" db="EMBL/GenBank/DDBJ databases">
        <title>Sequencing the genomes of 1000 actinobacteria strains.</title>
        <authorList>
            <person name="Klenk H.-P."/>
        </authorList>
    </citation>
    <scope>NUCLEOTIDE SEQUENCE [LARGE SCALE GENOMIC DNA]</scope>
    <source>
        <strain evidence="1 2">DSM 45043</strain>
    </source>
</reference>
<organism evidence="1 2">
    <name type="scientific">Actinomadura hallensis</name>
    <dbReference type="NCBI Taxonomy" id="337895"/>
    <lineage>
        <taxon>Bacteria</taxon>
        <taxon>Bacillati</taxon>
        <taxon>Actinomycetota</taxon>
        <taxon>Actinomycetes</taxon>
        <taxon>Streptosporangiales</taxon>
        <taxon>Thermomonosporaceae</taxon>
        <taxon>Actinomadura</taxon>
    </lineage>
</organism>